<organism evidence="1 2">
    <name type="scientific">Carnobacterium viridans</name>
    <dbReference type="NCBI Taxonomy" id="174587"/>
    <lineage>
        <taxon>Bacteria</taxon>
        <taxon>Bacillati</taxon>
        <taxon>Bacillota</taxon>
        <taxon>Bacilli</taxon>
        <taxon>Lactobacillales</taxon>
        <taxon>Carnobacteriaceae</taxon>
        <taxon>Carnobacterium</taxon>
    </lineage>
</organism>
<accession>A0A1H1BH19</accession>
<reference evidence="2" key="1">
    <citation type="submission" date="2016-10" db="EMBL/GenBank/DDBJ databases">
        <authorList>
            <person name="Varghese N."/>
            <person name="Submissions S."/>
        </authorList>
    </citation>
    <scope>NUCLEOTIDE SEQUENCE [LARGE SCALE GENOMIC DNA]</scope>
    <source>
        <strain evidence="2">MPL-11</strain>
    </source>
</reference>
<keyword evidence="2" id="KW-1185">Reference proteome</keyword>
<dbReference type="AlphaFoldDB" id="A0A1H1BH19"/>
<evidence type="ECO:0008006" key="3">
    <source>
        <dbReference type="Google" id="ProtNLM"/>
    </source>
</evidence>
<name>A0A1H1BH19_9LACT</name>
<dbReference type="EMBL" id="FNJW01000008">
    <property type="protein sequence ID" value="SDQ51265.1"/>
    <property type="molecule type" value="Genomic_DNA"/>
</dbReference>
<gene>
    <name evidence="1" type="ORF">SAMN04487752_2586</name>
</gene>
<proteinExistence type="predicted"/>
<evidence type="ECO:0000313" key="1">
    <source>
        <dbReference type="EMBL" id="SDQ51265.1"/>
    </source>
</evidence>
<evidence type="ECO:0000313" key="2">
    <source>
        <dbReference type="Proteomes" id="UP000199481"/>
    </source>
</evidence>
<sequence>MKMVLEEIEGELARFVPDEGPLVLVKKNCLPENYHLGELYEVSIEGERVIAIKPLKKETEERLAKMKQKRAKLLNKKR</sequence>
<dbReference type="OrthoDB" id="2156903at2"/>
<protein>
    <recommendedName>
        <fullName evidence="3">DUF3006 domain-containing protein</fullName>
    </recommendedName>
</protein>
<dbReference type="Proteomes" id="UP000199481">
    <property type="component" value="Unassembled WGS sequence"/>
</dbReference>